<dbReference type="EMBL" id="BARV01025780">
    <property type="protein sequence ID" value="GAI46420.1"/>
    <property type="molecule type" value="Genomic_DNA"/>
</dbReference>
<sequence length="97" mass="10223">MPVDAEREINRLRGALGGAQGAIKATHYEWRQTALELAGPGANPLDIILKFWEIAGKDLAKGFLPVLNKAKGEEALMTSVARLLAATGTANGAVVKV</sequence>
<proteinExistence type="predicted"/>
<dbReference type="AlphaFoldDB" id="X1Q5S1"/>
<comment type="caution">
    <text evidence="1">The sequence shown here is derived from an EMBL/GenBank/DDBJ whole genome shotgun (WGS) entry which is preliminary data.</text>
</comment>
<feature type="non-terminal residue" evidence="1">
    <location>
        <position position="97"/>
    </location>
</feature>
<protein>
    <submittedName>
        <fullName evidence="1">Uncharacterized protein</fullName>
    </submittedName>
</protein>
<name>X1Q5S1_9ZZZZ</name>
<evidence type="ECO:0000313" key="1">
    <source>
        <dbReference type="EMBL" id="GAI46420.1"/>
    </source>
</evidence>
<organism evidence="1">
    <name type="scientific">marine sediment metagenome</name>
    <dbReference type="NCBI Taxonomy" id="412755"/>
    <lineage>
        <taxon>unclassified sequences</taxon>
        <taxon>metagenomes</taxon>
        <taxon>ecological metagenomes</taxon>
    </lineage>
</organism>
<reference evidence="1" key="1">
    <citation type="journal article" date="2014" name="Front. Microbiol.">
        <title>High frequency of phylogenetically diverse reductive dehalogenase-homologous genes in deep subseafloor sedimentary metagenomes.</title>
        <authorList>
            <person name="Kawai M."/>
            <person name="Futagami T."/>
            <person name="Toyoda A."/>
            <person name="Takaki Y."/>
            <person name="Nishi S."/>
            <person name="Hori S."/>
            <person name="Arai W."/>
            <person name="Tsubouchi T."/>
            <person name="Morono Y."/>
            <person name="Uchiyama I."/>
            <person name="Ito T."/>
            <person name="Fujiyama A."/>
            <person name="Inagaki F."/>
            <person name="Takami H."/>
        </authorList>
    </citation>
    <scope>NUCLEOTIDE SEQUENCE</scope>
    <source>
        <strain evidence="1">Expedition CK06-06</strain>
    </source>
</reference>
<gene>
    <name evidence="1" type="ORF">S06H3_41775</name>
</gene>
<accession>X1Q5S1</accession>